<comment type="caution">
    <text evidence="8">The sequence shown here is derived from an EMBL/GenBank/DDBJ whole genome shotgun (WGS) entry which is preliminary data.</text>
</comment>
<comment type="function">
    <text evidence="6">Antioxidant protein with alkyl hydroperoxidase activity. Required for the reduction of the AhpC active site cysteine residues and for the regeneration of the AhpC enzyme activity.</text>
</comment>
<feature type="disulfide bond" description="Interchain (with AhpC); in linked form" evidence="6">
    <location>
        <position position="133"/>
    </location>
</feature>
<dbReference type="AlphaFoldDB" id="G7H0G2"/>
<dbReference type="HAMAP" id="MF_01676">
    <property type="entry name" value="AhpD"/>
    <property type="match status" value="1"/>
</dbReference>
<dbReference type="NCBIfam" id="TIGR00778">
    <property type="entry name" value="ahpD_dom"/>
    <property type="match status" value="1"/>
</dbReference>
<dbReference type="InterPro" id="IPR004674">
    <property type="entry name" value="AhpD"/>
</dbReference>
<feature type="disulfide bond" evidence="6">
    <location>
        <begin position="130"/>
        <end position="133"/>
    </location>
</feature>
<dbReference type="GO" id="GO:0032843">
    <property type="term" value="F:hydroperoxide reductase activity"/>
    <property type="evidence" value="ECO:0007669"/>
    <property type="project" value="InterPro"/>
</dbReference>
<dbReference type="Proteomes" id="UP000035088">
    <property type="component" value="Unassembled WGS sequence"/>
</dbReference>
<proteinExistence type="inferred from homology"/>
<evidence type="ECO:0000256" key="2">
    <source>
        <dbReference type="ARBA" id="ARBA00022862"/>
    </source>
</evidence>
<feature type="active site" description="Cysteine sulfenic acid (-SOH) intermediate" evidence="6">
    <location>
        <position position="133"/>
    </location>
</feature>
<feature type="active site" description="Proton donor" evidence="6">
    <location>
        <position position="130"/>
    </location>
</feature>
<dbReference type="PANTHER" id="PTHR33930">
    <property type="entry name" value="ALKYL HYDROPEROXIDE REDUCTASE AHPD"/>
    <property type="match status" value="1"/>
</dbReference>
<reference evidence="8 9" key="1">
    <citation type="submission" date="2011-11" db="EMBL/GenBank/DDBJ databases">
        <title>Whole genome shotgun sequence of Gordonia araii NBRC 100433.</title>
        <authorList>
            <person name="Yoshida Y."/>
            <person name="Hosoyama A."/>
            <person name="Tsuchikane K."/>
            <person name="Katsumata H."/>
            <person name="Yamazaki S."/>
            <person name="Fujita N."/>
        </authorList>
    </citation>
    <scope>NUCLEOTIDE SEQUENCE [LARGE SCALE GENOMIC DNA]</scope>
    <source>
        <strain evidence="8 9">NBRC 100433</strain>
    </source>
</reference>
<evidence type="ECO:0000256" key="6">
    <source>
        <dbReference type="HAMAP-Rule" id="MF_01676"/>
    </source>
</evidence>
<dbReference type="EMBL" id="BAEE01000036">
    <property type="protein sequence ID" value="GAB09337.1"/>
    <property type="molecule type" value="Genomic_DNA"/>
</dbReference>
<evidence type="ECO:0000313" key="8">
    <source>
        <dbReference type="EMBL" id="GAB09337.1"/>
    </source>
</evidence>
<dbReference type="InterPro" id="IPR029032">
    <property type="entry name" value="AhpD-like"/>
</dbReference>
<dbReference type="RefSeq" id="WP_007321413.1">
    <property type="nucleotide sequence ID" value="NZ_BAEE01000036.1"/>
</dbReference>
<dbReference type="InterPro" id="IPR004675">
    <property type="entry name" value="AhpD_core"/>
</dbReference>
<comment type="similarity">
    <text evidence="6">Belongs to the AhpD family.</text>
</comment>
<dbReference type="InterPro" id="IPR003779">
    <property type="entry name" value="CMD-like"/>
</dbReference>
<protein>
    <recommendedName>
        <fullName evidence="6">Alkyl hydroperoxide reductase AhpD</fullName>
        <ecNumber evidence="6">1.11.1.28</ecNumber>
    </recommendedName>
    <alternativeName>
        <fullName evidence="6">Alkylhydroperoxidase AhpD</fullName>
    </alternativeName>
</protein>
<evidence type="ECO:0000256" key="1">
    <source>
        <dbReference type="ARBA" id="ARBA00022559"/>
    </source>
</evidence>
<dbReference type="GO" id="GO:0045454">
    <property type="term" value="P:cell redox homeostasis"/>
    <property type="evidence" value="ECO:0007669"/>
    <property type="project" value="TreeGrafter"/>
</dbReference>
<dbReference type="EC" id="1.11.1.28" evidence="6"/>
<dbReference type="STRING" id="1073574.GOARA_036_00690"/>
<dbReference type="PANTHER" id="PTHR33930:SF7">
    <property type="entry name" value="ALKYL HYDROPEROXIDE REDUCTASE AHPD"/>
    <property type="match status" value="1"/>
</dbReference>
<dbReference type="GO" id="GO:0051920">
    <property type="term" value="F:peroxiredoxin activity"/>
    <property type="evidence" value="ECO:0007669"/>
    <property type="project" value="InterPro"/>
</dbReference>
<evidence type="ECO:0000256" key="5">
    <source>
        <dbReference type="ARBA" id="ARBA00023284"/>
    </source>
</evidence>
<dbReference type="NCBIfam" id="TIGR00777">
    <property type="entry name" value="ahpD"/>
    <property type="match status" value="1"/>
</dbReference>
<dbReference type="SUPFAM" id="SSF69118">
    <property type="entry name" value="AhpD-like"/>
    <property type="match status" value="1"/>
</dbReference>
<feature type="domain" description="Carboxymuconolactone decarboxylase-like" evidence="7">
    <location>
        <begin position="101"/>
        <end position="170"/>
    </location>
</feature>
<sequence length="175" mass="18451">MSIDNLKEALPEYAKDLKLNLGTISRTTALGEQQLWGTLLATAAATRNTTVIAEIGDEAADILSAEAYNAALGAASIMGMNNVFYRGRGFLDGRYDDLRPGLRMNIIGNPGVDKVDFELWSLAVSAINGCEHCVGAHEATVREGGLDREAVLEALKVASIVAGVAQALTTKSALS</sequence>
<evidence type="ECO:0000259" key="7">
    <source>
        <dbReference type="Pfam" id="PF02627"/>
    </source>
</evidence>
<dbReference type="OrthoDB" id="9801997at2"/>
<dbReference type="Gene3D" id="1.20.1290.10">
    <property type="entry name" value="AhpD-like"/>
    <property type="match status" value="1"/>
</dbReference>
<keyword evidence="5 6" id="KW-0676">Redox-active center</keyword>
<keyword evidence="1 6" id="KW-0575">Peroxidase</keyword>
<organism evidence="8 9">
    <name type="scientific">Gordonia araii NBRC 100433</name>
    <dbReference type="NCBI Taxonomy" id="1073574"/>
    <lineage>
        <taxon>Bacteria</taxon>
        <taxon>Bacillati</taxon>
        <taxon>Actinomycetota</taxon>
        <taxon>Actinomycetes</taxon>
        <taxon>Mycobacteriales</taxon>
        <taxon>Gordoniaceae</taxon>
        <taxon>Gordonia</taxon>
    </lineage>
</organism>
<evidence type="ECO:0000313" key="9">
    <source>
        <dbReference type="Proteomes" id="UP000035088"/>
    </source>
</evidence>
<keyword evidence="9" id="KW-1185">Reference proteome</keyword>
<keyword evidence="2 6" id="KW-0049">Antioxidant</keyword>
<comment type="catalytic activity">
    <reaction evidence="6">
        <text>N(6)-[(R)-dihydrolipoyl]-L-lysyl-[lipoyl-carrier protein] + a hydroperoxide = N(6)-[(R)-lipoyl]-L-lysyl-[lipoyl-carrier protein] + an alcohol + H2O</text>
        <dbReference type="Rhea" id="RHEA:62636"/>
        <dbReference type="Rhea" id="RHEA-COMP:10502"/>
        <dbReference type="Rhea" id="RHEA-COMP:16355"/>
        <dbReference type="ChEBI" id="CHEBI:15377"/>
        <dbReference type="ChEBI" id="CHEBI:30879"/>
        <dbReference type="ChEBI" id="CHEBI:35924"/>
        <dbReference type="ChEBI" id="CHEBI:83099"/>
        <dbReference type="ChEBI" id="CHEBI:83100"/>
        <dbReference type="EC" id="1.11.1.28"/>
    </reaction>
</comment>
<gene>
    <name evidence="6 8" type="primary">ahpD</name>
    <name evidence="8" type="ORF">GOARA_036_00690</name>
</gene>
<name>G7H0G2_9ACTN</name>
<accession>G7H0G2</accession>
<dbReference type="GO" id="GO:0006979">
    <property type="term" value="P:response to oxidative stress"/>
    <property type="evidence" value="ECO:0007669"/>
    <property type="project" value="InterPro"/>
</dbReference>
<dbReference type="GO" id="GO:0015036">
    <property type="term" value="F:disulfide oxidoreductase activity"/>
    <property type="evidence" value="ECO:0007669"/>
    <property type="project" value="TreeGrafter"/>
</dbReference>
<keyword evidence="3 6" id="KW-0560">Oxidoreductase</keyword>
<keyword evidence="4 6" id="KW-1015">Disulfide bond</keyword>
<evidence type="ECO:0000256" key="3">
    <source>
        <dbReference type="ARBA" id="ARBA00023002"/>
    </source>
</evidence>
<comment type="subunit">
    <text evidence="6">Homotrimer.</text>
</comment>
<dbReference type="Pfam" id="PF02627">
    <property type="entry name" value="CMD"/>
    <property type="match status" value="1"/>
</dbReference>
<evidence type="ECO:0000256" key="4">
    <source>
        <dbReference type="ARBA" id="ARBA00023157"/>
    </source>
</evidence>